<dbReference type="InterPro" id="IPR014729">
    <property type="entry name" value="Rossmann-like_a/b/a_fold"/>
</dbReference>
<dbReference type="Pfam" id="PF01467">
    <property type="entry name" value="CTP_transf_like"/>
    <property type="match status" value="1"/>
</dbReference>
<reference evidence="2 3" key="1">
    <citation type="submission" date="2021-04" db="EMBL/GenBank/DDBJ databases">
        <authorList>
            <person name="Ivanova A."/>
        </authorList>
    </citation>
    <scope>NUCLEOTIDE SEQUENCE [LARGE SCALE GENOMIC DNA]</scope>
    <source>
        <strain evidence="2 3">G18</strain>
    </source>
</reference>
<dbReference type="Gene3D" id="3.40.50.620">
    <property type="entry name" value="HUPs"/>
    <property type="match status" value="1"/>
</dbReference>
<name>A0ABS5C2Q7_9BACT</name>
<comment type="caution">
    <text evidence="2">The sequence shown here is derived from an EMBL/GenBank/DDBJ whole genome shotgun (WGS) entry which is preliminary data.</text>
</comment>
<sequence>MFWDLFTSRSIVCVEPVSVVRAEPRPLAIMPGSFNPLHHGHTGLAAVASARLGVEVHFELSISNADKPELPREEVERRVSQFAGVAPVWVTRAAAFEKKADLFPGAAFVLGWDTAIRVIDPKYYGGEPGRDAALRKLLVRGCRLVIGGRVDAAGTFRVWDEGGLLAEFADLFVPLTEADFRVDVSSTELRRK</sequence>
<dbReference type="PANTHER" id="PTHR31285:SF0">
    <property type="entry name" value="NICOTINAMIDE MONONUCLEOTIDE ADENYLYLTRANSFERASE"/>
    <property type="match status" value="1"/>
</dbReference>
<evidence type="ECO:0000313" key="3">
    <source>
        <dbReference type="Proteomes" id="UP000676565"/>
    </source>
</evidence>
<dbReference type="Proteomes" id="UP000676565">
    <property type="component" value="Unassembled WGS sequence"/>
</dbReference>
<dbReference type="SUPFAM" id="SSF52374">
    <property type="entry name" value="Nucleotidylyl transferase"/>
    <property type="match status" value="1"/>
</dbReference>
<keyword evidence="3" id="KW-1185">Reference proteome</keyword>
<accession>A0ABS5C2Q7</accession>
<feature type="domain" description="Cytidyltransferase-like" evidence="1">
    <location>
        <begin position="29"/>
        <end position="191"/>
    </location>
</feature>
<evidence type="ECO:0000313" key="2">
    <source>
        <dbReference type="EMBL" id="MBP3960261.1"/>
    </source>
</evidence>
<protein>
    <recommendedName>
        <fullName evidence="1">Cytidyltransferase-like domain-containing protein</fullName>
    </recommendedName>
</protein>
<dbReference type="InterPro" id="IPR004821">
    <property type="entry name" value="Cyt_trans-like"/>
</dbReference>
<evidence type="ECO:0000259" key="1">
    <source>
        <dbReference type="Pfam" id="PF01467"/>
    </source>
</evidence>
<dbReference type="RefSeq" id="WP_210661436.1">
    <property type="nucleotide sequence ID" value="NZ_JAGKQQ010000001.1"/>
</dbReference>
<proteinExistence type="predicted"/>
<dbReference type="EMBL" id="JAGKQQ010000001">
    <property type="protein sequence ID" value="MBP3960261.1"/>
    <property type="molecule type" value="Genomic_DNA"/>
</dbReference>
<dbReference type="PANTHER" id="PTHR31285">
    <property type="entry name" value="NICOTINAMIDE MONONUCLEOTIDE ADENYLYLTRANSFERASE"/>
    <property type="match status" value="1"/>
</dbReference>
<gene>
    <name evidence="2" type="ORF">J8F10_33965</name>
</gene>
<organism evidence="2 3">
    <name type="scientific">Gemmata palustris</name>
    <dbReference type="NCBI Taxonomy" id="2822762"/>
    <lineage>
        <taxon>Bacteria</taxon>
        <taxon>Pseudomonadati</taxon>
        <taxon>Planctomycetota</taxon>
        <taxon>Planctomycetia</taxon>
        <taxon>Gemmatales</taxon>
        <taxon>Gemmataceae</taxon>
        <taxon>Gemmata</taxon>
    </lineage>
</organism>